<dbReference type="PRINTS" id="PR00385">
    <property type="entry name" value="P450"/>
</dbReference>
<evidence type="ECO:0000256" key="3">
    <source>
        <dbReference type="ARBA" id="ARBA00010617"/>
    </source>
</evidence>
<name>A0A8H3CYX8_9AGAM</name>
<keyword evidence="7 9" id="KW-0408">Iron</keyword>
<evidence type="ECO:0000256" key="10">
    <source>
        <dbReference type="RuleBase" id="RU000461"/>
    </source>
</evidence>
<dbReference type="InterPro" id="IPR017972">
    <property type="entry name" value="Cyt_P450_CS"/>
</dbReference>
<dbReference type="InterPro" id="IPR002401">
    <property type="entry name" value="Cyt_P450_E_grp-I"/>
</dbReference>
<gene>
    <name evidence="12" type="ORF">RDB_LOCUS142228</name>
</gene>
<dbReference type="PROSITE" id="PS00086">
    <property type="entry name" value="CYTOCHROME_P450"/>
    <property type="match status" value="1"/>
</dbReference>
<keyword evidence="5 9" id="KW-0479">Metal-binding</keyword>
<keyword evidence="6 10" id="KW-0560">Oxidoreductase</keyword>
<dbReference type="AlphaFoldDB" id="A0A8H3CYX8"/>
<evidence type="ECO:0000313" key="12">
    <source>
        <dbReference type="EMBL" id="CAE6503337.1"/>
    </source>
</evidence>
<dbReference type="Gene3D" id="1.10.630.10">
    <property type="entry name" value="Cytochrome P450"/>
    <property type="match status" value="1"/>
</dbReference>
<evidence type="ECO:0000256" key="2">
    <source>
        <dbReference type="ARBA" id="ARBA00005179"/>
    </source>
</evidence>
<sequence>MLADKDTSSHRSSWPPLHLTVSHGMGYRIFSVAAPLLCGIVIIEYLNRKTRRKAHHPPSPKSWPLVGNLFSIPSGVEWLAYMKLGQLLNSDIIYLSMLGQRIVVLNSARAASDLLDKRSALYSDRMCPPMLKDPTLFYWPGNMSVLGYTARWRQCRRVTNDTLNSRAVVQYYDLLGKQAHSLLQRLTEISAKAPAFDQVKEIIFFTTASSLFRLSYGYHLQNNKDPFFVESNIAVDHICEAAMYTNFLVNVFPVLSYIPQWLPGMSWKRTAERWRIQKDNAMNAPYEWTKAQVNAGIAETSMLSRCLQNYHLISEPDDAERDDILKDIAMVLYGAGTDTSSNVLIKFIAAMVLNPTSQSRAQQELDEVIGPVALPSFSDRERLPYIRNLIKEVLRWHPVAPLGLPHMCYQDDNYRGYDIEKGTIVIGNLWAMSRDDSIYPDPEAFNPDRYLDPTVPEIPSFGWGRRKCPGAHLAEASLFITIASMLSTLTFSKKKEADGVDITPIIKGTDNAVVLGLNPFEFDVTVRSEKHRRLVESTRGH</sequence>
<comment type="cofactor">
    <cofactor evidence="1 9">
        <name>heme</name>
        <dbReference type="ChEBI" id="CHEBI:30413"/>
    </cofactor>
</comment>
<dbReference type="InterPro" id="IPR001128">
    <property type="entry name" value="Cyt_P450"/>
</dbReference>
<comment type="caution">
    <text evidence="12">The sequence shown here is derived from an EMBL/GenBank/DDBJ whole genome shotgun (WGS) entry which is preliminary data.</text>
</comment>
<dbReference type="GO" id="GO:0016705">
    <property type="term" value="F:oxidoreductase activity, acting on paired donors, with incorporation or reduction of molecular oxygen"/>
    <property type="evidence" value="ECO:0007669"/>
    <property type="project" value="InterPro"/>
</dbReference>
<keyword evidence="11" id="KW-0472">Membrane</keyword>
<dbReference type="PRINTS" id="PR00463">
    <property type="entry name" value="EP450I"/>
</dbReference>
<dbReference type="GO" id="GO:0004497">
    <property type="term" value="F:monooxygenase activity"/>
    <property type="evidence" value="ECO:0007669"/>
    <property type="project" value="UniProtKB-KW"/>
</dbReference>
<protein>
    <recommendedName>
        <fullName evidence="14">O-methylsterigmatocystin oxidoreductase</fullName>
    </recommendedName>
</protein>
<keyword evidence="8 10" id="KW-0503">Monooxygenase</keyword>
<keyword evidence="11" id="KW-0812">Transmembrane</keyword>
<evidence type="ECO:0000256" key="4">
    <source>
        <dbReference type="ARBA" id="ARBA00022617"/>
    </source>
</evidence>
<dbReference type="PANTHER" id="PTHR46300:SF7">
    <property type="entry name" value="P450, PUTATIVE (EUROFUNG)-RELATED"/>
    <property type="match status" value="1"/>
</dbReference>
<dbReference type="InterPro" id="IPR036396">
    <property type="entry name" value="Cyt_P450_sf"/>
</dbReference>
<dbReference type="GO" id="GO:0020037">
    <property type="term" value="F:heme binding"/>
    <property type="evidence" value="ECO:0007669"/>
    <property type="project" value="InterPro"/>
</dbReference>
<dbReference type="PANTHER" id="PTHR46300">
    <property type="entry name" value="P450, PUTATIVE (EUROFUNG)-RELATED-RELATED"/>
    <property type="match status" value="1"/>
</dbReference>
<evidence type="ECO:0000256" key="6">
    <source>
        <dbReference type="ARBA" id="ARBA00023002"/>
    </source>
</evidence>
<evidence type="ECO:0000256" key="1">
    <source>
        <dbReference type="ARBA" id="ARBA00001971"/>
    </source>
</evidence>
<dbReference type="CDD" id="cd11065">
    <property type="entry name" value="CYP64-like"/>
    <property type="match status" value="1"/>
</dbReference>
<dbReference type="EMBL" id="CAJMWT010005235">
    <property type="protein sequence ID" value="CAE6503337.1"/>
    <property type="molecule type" value="Genomic_DNA"/>
</dbReference>
<accession>A0A8H3CYX8</accession>
<reference evidence="12" key="1">
    <citation type="submission" date="2021-01" db="EMBL/GenBank/DDBJ databases">
        <authorList>
            <person name="Kaushik A."/>
        </authorList>
    </citation>
    <scope>NUCLEOTIDE SEQUENCE</scope>
    <source>
        <strain evidence="12">AG2-2IIIB</strain>
    </source>
</reference>
<evidence type="ECO:0000313" key="13">
    <source>
        <dbReference type="Proteomes" id="UP000663843"/>
    </source>
</evidence>
<organism evidence="12 13">
    <name type="scientific">Rhizoctonia solani</name>
    <dbReference type="NCBI Taxonomy" id="456999"/>
    <lineage>
        <taxon>Eukaryota</taxon>
        <taxon>Fungi</taxon>
        <taxon>Dikarya</taxon>
        <taxon>Basidiomycota</taxon>
        <taxon>Agaricomycotina</taxon>
        <taxon>Agaricomycetes</taxon>
        <taxon>Cantharellales</taxon>
        <taxon>Ceratobasidiaceae</taxon>
        <taxon>Rhizoctonia</taxon>
    </lineage>
</organism>
<dbReference type="SUPFAM" id="SSF48264">
    <property type="entry name" value="Cytochrome P450"/>
    <property type="match status" value="1"/>
</dbReference>
<keyword evidence="4 9" id="KW-0349">Heme</keyword>
<evidence type="ECO:0000256" key="5">
    <source>
        <dbReference type="ARBA" id="ARBA00022723"/>
    </source>
</evidence>
<comment type="similarity">
    <text evidence="3 10">Belongs to the cytochrome P450 family.</text>
</comment>
<feature type="transmembrane region" description="Helical" evidence="11">
    <location>
        <begin position="25"/>
        <end position="46"/>
    </location>
</feature>
<comment type="pathway">
    <text evidence="2">Secondary metabolite biosynthesis.</text>
</comment>
<keyword evidence="11" id="KW-1133">Transmembrane helix</keyword>
<evidence type="ECO:0008006" key="14">
    <source>
        <dbReference type="Google" id="ProtNLM"/>
    </source>
</evidence>
<evidence type="ECO:0000256" key="11">
    <source>
        <dbReference type="SAM" id="Phobius"/>
    </source>
</evidence>
<evidence type="ECO:0000256" key="7">
    <source>
        <dbReference type="ARBA" id="ARBA00023004"/>
    </source>
</evidence>
<evidence type="ECO:0000256" key="9">
    <source>
        <dbReference type="PIRSR" id="PIRSR602401-1"/>
    </source>
</evidence>
<dbReference type="Proteomes" id="UP000663843">
    <property type="component" value="Unassembled WGS sequence"/>
</dbReference>
<feature type="binding site" description="axial binding residue" evidence="9">
    <location>
        <position position="468"/>
    </location>
    <ligand>
        <name>heme</name>
        <dbReference type="ChEBI" id="CHEBI:30413"/>
    </ligand>
    <ligandPart>
        <name>Fe</name>
        <dbReference type="ChEBI" id="CHEBI:18248"/>
    </ligandPart>
</feature>
<proteinExistence type="inferred from homology"/>
<evidence type="ECO:0000256" key="8">
    <source>
        <dbReference type="ARBA" id="ARBA00023033"/>
    </source>
</evidence>
<dbReference type="GO" id="GO:0005506">
    <property type="term" value="F:iron ion binding"/>
    <property type="evidence" value="ECO:0007669"/>
    <property type="project" value="InterPro"/>
</dbReference>
<dbReference type="Pfam" id="PF00067">
    <property type="entry name" value="p450"/>
    <property type="match status" value="1"/>
</dbReference>
<dbReference type="InterPro" id="IPR050364">
    <property type="entry name" value="Cytochrome_P450_fung"/>
</dbReference>